<dbReference type="PANTHER" id="PTHR34605:SF4">
    <property type="entry name" value="DNA ADENINE METHYLTRANSFERASE"/>
    <property type="match status" value="1"/>
</dbReference>
<dbReference type="AlphaFoldDB" id="A0A917WNE2"/>
<comment type="caution">
    <text evidence="7">The sequence shown here is derived from an EMBL/GenBank/DDBJ whole genome shotgun (WGS) entry which is preliminary data.</text>
</comment>
<dbReference type="InterPro" id="IPR052925">
    <property type="entry name" value="Phage_Integrase-like_Recomb"/>
</dbReference>
<dbReference type="InterPro" id="IPR002104">
    <property type="entry name" value="Integrase_catalytic"/>
</dbReference>
<dbReference type="GO" id="GO:0003677">
    <property type="term" value="F:DNA binding"/>
    <property type="evidence" value="ECO:0007669"/>
    <property type="project" value="UniProtKB-UniRule"/>
</dbReference>
<dbReference type="EMBL" id="BMNA01000017">
    <property type="protein sequence ID" value="GGM17153.1"/>
    <property type="molecule type" value="Genomic_DNA"/>
</dbReference>
<keyword evidence="8" id="KW-1185">Reference proteome</keyword>
<feature type="domain" description="Tyr recombinase" evidence="5">
    <location>
        <begin position="185"/>
        <end position="432"/>
    </location>
</feature>
<evidence type="ECO:0000256" key="3">
    <source>
        <dbReference type="PROSITE-ProRule" id="PRU01248"/>
    </source>
</evidence>
<feature type="compositionally biased region" description="Polar residues" evidence="4">
    <location>
        <begin position="1"/>
        <end position="13"/>
    </location>
</feature>
<dbReference type="GO" id="GO:0006310">
    <property type="term" value="P:DNA recombination"/>
    <property type="evidence" value="ECO:0007669"/>
    <property type="project" value="UniProtKB-KW"/>
</dbReference>
<reference evidence="7" key="1">
    <citation type="journal article" date="2014" name="Int. J. Syst. Evol. Microbiol.">
        <title>Complete genome sequence of Corynebacterium casei LMG S-19264T (=DSM 44701T), isolated from a smear-ripened cheese.</title>
        <authorList>
            <consortium name="US DOE Joint Genome Institute (JGI-PGF)"/>
            <person name="Walter F."/>
            <person name="Albersmeier A."/>
            <person name="Kalinowski J."/>
            <person name="Ruckert C."/>
        </authorList>
    </citation>
    <scope>NUCLEOTIDE SEQUENCE</scope>
    <source>
        <strain evidence="7">CGMCC 4.7308</strain>
    </source>
</reference>
<dbReference type="InterPro" id="IPR011010">
    <property type="entry name" value="DNA_brk_join_enz"/>
</dbReference>
<dbReference type="Gene3D" id="1.10.150.130">
    <property type="match status" value="1"/>
</dbReference>
<dbReference type="Pfam" id="PF00589">
    <property type="entry name" value="Phage_integrase"/>
    <property type="match status" value="1"/>
</dbReference>
<evidence type="ECO:0000256" key="4">
    <source>
        <dbReference type="SAM" id="MobiDB-lite"/>
    </source>
</evidence>
<keyword evidence="1 3" id="KW-0238">DNA-binding</keyword>
<dbReference type="CDD" id="cd00799">
    <property type="entry name" value="INT_Cre_C"/>
    <property type="match status" value="1"/>
</dbReference>
<dbReference type="PROSITE" id="PS51900">
    <property type="entry name" value="CB"/>
    <property type="match status" value="1"/>
</dbReference>
<sequence length="435" mass="46366">MSGVSITPSSSEQPEPAVGALQRSDVATPPAADQLLRLAGERRVDLDAAAAAADRPDPTQQLPLDAVRRVWAAVEASTAPATKAAYRSDWARFERWCHEQGQASLPAHSLTVAAYVTEAAGEQRSPGVGESGFGTRWRYSPATLARWVSSINQFHTAAGLDAPGRAEVVRRALAGIRRARATPPARRAPLLLDDIRQLLETLRPAFHTWPAGVIARRDAALLLLGFATAARRSELVGLTVGDVVMHLIDGLHITVSRSKTDQEARGTVKAVPYGRDPQTCPPCAYSRWRQLLDTANGLPPAEQRRPVMAALFQQAGDPGVDGHVCRVDLPAPAVPTAPLFPTVHKTGAIGVRAMSGQAVNEVLARRAAAAGYTPAQIARLGGHSLRSGFVTEAFRQGADAHAIMRQTGHRNPAILETYAREHAPLVGNAVTKLGL</sequence>
<dbReference type="Proteomes" id="UP000655208">
    <property type="component" value="Unassembled WGS sequence"/>
</dbReference>
<reference evidence="7" key="2">
    <citation type="submission" date="2020-09" db="EMBL/GenBank/DDBJ databases">
        <authorList>
            <person name="Sun Q."/>
            <person name="Zhou Y."/>
        </authorList>
    </citation>
    <scope>NUCLEOTIDE SEQUENCE</scope>
    <source>
        <strain evidence="7">CGMCC 4.7308</strain>
    </source>
</reference>
<dbReference type="InterPro" id="IPR010998">
    <property type="entry name" value="Integrase_recombinase_N"/>
</dbReference>
<organism evidence="7 8">
    <name type="scientific">Nakamurella endophytica</name>
    <dbReference type="NCBI Taxonomy" id="1748367"/>
    <lineage>
        <taxon>Bacteria</taxon>
        <taxon>Bacillati</taxon>
        <taxon>Actinomycetota</taxon>
        <taxon>Actinomycetes</taxon>
        <taxon>Nakamurellales</taxon>
        <taxon>Nakamurellaceae</taxon>
        <taxon>Nakamurella</taxon>
    </lineage>
</organism>
<feature type="region of interest" description="Disordered" evidence="4">
    <location>
        <begin position="1"/>
        <end position="28"/>
    </location>
</feature>
<dbReference type="InterPro" id="IPR013762">
    <property type="entry name" value="Integrase-like_cat_sf"/>
</dbReference>
<evidence type="ECO:0000259" key="6">
    <source>
        <dbReference type="PROSITE" id="PS51900"/>
    </source>
</evidence>
<keyword evidence="2" id="KW-0233">DNA recombination</keyword>
<evidence type="ECO:0000256" key="1">
    <source>
        <dbReference type="ARBA" id="ARBA00023125"/>
    </source>
</evidence>
<name>A0A917WNE2_9ACTN</name>
<accession>A0A917WNE2</accession>
<dbReference type="PANTHER" id="PTHR34605">
    <property type="entry name" value="PHAGE_INTEGRASE DOMAIN-CONTAINING PROTEIN"/>
    <property type="match status" value="1"/>
</dbReference>
<feature type="domain" description="Core-binding (CB)" evidence="6">
    <location>
        <begin position="58"/>
        <end position="159"/>
    </location>
</feature>
<evidence type="ECO:0000313" key="8">
    <source>
        <dbReference type="Proteomes" id="UP000655208"/>
    </source>
</evidence>
<dbReference type="RefSeq" id="WP_188944776.1">
    <property type="nucleotide sequence ID" value="NZ_BMNA01000017.1"/>
</dbReference>
<dbReference type="SUPFAM" id="SSF47823">
    <property type="entry name" value="lambda integrase-like, N-terminal domain"/>
    <property type="match status" value="1"/>
</dbReference>
<dbReference type="Gene3D" id="1.10.443.10">
    <property type="entry name" value="Intergrase catalytic core"/>
    <property type="match status" value="1"/>
</dbReference>
<evidence type="ECO:0000259" key="5">
    <source>
        <dbReference type="PROSITE" id="PS51898"/>
    </source>
</evidence>
<evidence type="ECO:0000256" key="2">
    <source>
        <dbReference type="ARBA" id="ARBA00023172"/>
    </source>
</evidence>
<proteinExistence type="predicted"/>
<dbReference type="SUPFAM" id="SSF56349">
    <property type="entry name" value="DNA breaking-rejoining enzymes"/>
    <property type="match status" value="1"/>
</dbReference>
<dbReference type="PROSITE" id="PS51898">
    <property type="entry name" value="TYR_RECOMBINASE"/>
    <property type="match status" value="1"/>
</dbReference>
<dbReference type="GO" id="GO:0015074">
    <property type="term" value="P:DNA integration"/>
    <property type="evidence" value="ECO:0007669"/>
    <property type="project" value="InterPro"/>
</dbReference>
<evidence type="ECO:0000313" key="7">
    <source>
        <dbReference type="EMBL" id="GGM17153.1"/>
    </source>
</evidence>
<gene>
    <name evidence="7" type="ORF">GCM10011594_41510</name>
</gene>
<protein>
    <submittedName>
        <fullName evidence="7">Integrase</fullName>
    </submittedName>
</protein>
<dbReference type="InterPro" id="IPR044068">
    <property type="entry name" value="CB"/>
</dbReference>